<dbReference type="Proteomes" id="UP000815325">
    <property type="component" value="Unassembled WGS sequence"/>
</dbReference>
<feature type="compositionally biased region" description="Polar residues" evidence="1">
    <location>
        <begin position="1"/>
        <end position="11"/>
    </location>
</feature>
<feature type="compositionally biased region" description="Basic and acidic residues" evidence="1">
    <location>
        <begin position="141"/>
        <end position="277"/>
    </location>
</feature>
<dbReference type="EMBL" id="MU069530">
    <property type="protein sequence ID" value="KAF5839879.1"/>
    <property type="molecule type" value="Genomic_DNA"/>
</dbReference>
<protein>
    <submittedName>
        <fullName evidence="2">Uncharacterized protein</fullName>
    </submittedName>
</protein>
<feature type="compositionally biased region" description="Basic and acidic residues" evidence="1">
    <location>
        <begin position="89"/>
        <end position="100"/>
    </location>
</feature>
<accession>A0ABQ7GZ81</accession>
<evidence type="ECO:0000256" key="1">
    <source>
        <dbReference type="SAM" id="MobiDB-lite"/>
    </source>
</evidence>
<organism evidence="2 3">
    <name type="scientific">Dunaliella salina</name>
    <name type="common">Green alga</name>
    <name type="synonym">Protococcus salinus</name>
    <dbReference type="NCBI Taxonomy" id="3046"/>
    <lineage>
        <taxon>Eukaryota</taxon>
        <taxon>Viridiplantae</taxon>
        <taxon>Chlorophyta</taxon>
        <taxon>core chlorophytes</taxon>
        <taxon>Chlorophyceae</taxon>
        <taxon>CS clade</taxon>
        <taxon>Chlamydomonadales</taxon>
        <taxon>Dunaliellaceae</taxon>
        <taxon>Dunaliella</taxon>
    </lineage>
</organism>
<reference evidence="2" key="1">
    <citation type="submission" date="2017-08" db="EMBL/GenBank/DDBJ databases">
        <authorList>
            <person name="Polle J.E."/>
            <person name="Barry K."/>
            <person name="Cushman J."/>
            <person name="Schmutz J."/>
            <person name="Tran D."/>
            <person name="Hathwaick L.T."/>
            <person name="Yim W.C."/>
            <person name="Jenkins J."/>
            <person name="Mckie-Krisberg Z.M."/>
            <person name="Prochnik S."/>
            <person name="Lindquist E."/>
            <person name="Dockter R.B."/>
            <person name="Adam C."/>
            <person name="Molina H."/>
            <person name="Bunkerborg J."/>
            <person name="Jin E."/>
            <person name="Buchheim M."/>
            <person name="Magnuson J."/>
        </authorList>
    </citation>
    <scope>NUCLEOTIDE SEQUENCE</scope>
    <source>
        <strain evidence="2">CCAP 19/18</strain>
    </source>
</reference>
<keyword evidence="3" id="KW-1185">Reference proteome</keyword>
<feature type="region of interest" description="Disordered" evidence="1">
    <location>
        <begin position="29"/>
        <end position="307"/>
    </location>
</feature>
<evidence type="ECO:0000313" key="2">
    <source>
        <dbReference type="EMBL" id="KAF5839879.1"/>
    </source>
</evidence>
<gene>
    <name evidence="2" type="ORF">DUNSADRAFT_18422</name>
</gene>
<evidence type="ECO:0000313" key="3">
    <source>
        <dbReference type="Proteomes" id="UP000815325"/>
    </source>
</evidence>
<name>A0ABQ7GZ81_DUNSA</name>
<feature type="compositionally biased region" description="Basic and acidic residues" evidence="1">
    <location>
        <begin position="112"/>
        <end position="122"/>
    </location>
</feature>
<comment type="caution">
    <text evidence="2">The sequence shown here is derived from an EMBL/GenBank/DDBJ whole genome shotgun (WGS) entry which is preliminary data.</text>
</comment>
<feature type="region of interest" description="Disordered" evidence="1">
    <location>
        <begin position="1"/>
        <end position="20"/>
    </location>
</feature>
<proteinExistence type="predicted"/>
<sequence length="307" mass="34532">MQIKRQQQEQMKSLRDNPVKFQELLKLADTKLEERGGGTRGAGLPAGLSLRGTKGPVGAAALPLPPTFGQKPAAAAEAAAGPSGRRRLPGHEAFRRSRDDDLNEGMTGRGATYEREERDLARGFRGHAKLQDNRNGSLYERGGERHERDGGRHERNGKRDERDGGRHERGGERYDRHGGRYDKDADRERLRDARDTDRVRDERRLEARGRDRDGDRDARPSGRGAEREREGLREAEPSGRRTEREDRGSGRDGRESRKEDRTEDRRGKKQEGERNGDGEEEPSTSAGAAARRQRGGDDEEERRGADK</sequence>